<name>A0ABR3H4H3_LOXSC</name>
<accession>A0ABR3H4H3</accession>
<keyword evidence="1" id="KW-0175">Coiled coil</keyword>
<evidence type="ECO:0000256" key="2">
    <source>
        <dbReference type="SAM" id="MobiDB-lite"/>
    </source>
</evidence>
<feature type="coiled-coil region" evidence="1">
    <location>
        <begin position="129"/>
        <end position="156"/>
    </location>
</feature>
<evidence type="ECO:0008006" key="5">
    <source>
        <dbReference type="Google" id="ProtNLM"/>
    </source>
</evidence>
<feature type="region of interest" description="Disordered" evidence="2">
    <location>
        <begin position="1"/>
        <end position="95"/>
    </location>
</feature>
<keyword evidence="4" id="KW-1185">Reference proteome</keyword>
<evidence type="ECO:0000313" key="3">
    <source>
        <dbReference type="EMBL" id="KAL0859704.1"/>
    </source>
</evidence>
<comment type="caution">
    <text evidence="3">The sequence shown here is derived from an EMBL/GenBank/DDBJ whole genome shotgun (WGS) entry which is preliminary data.</text>
</comment>
<feature type="coiled-coil region" evidence="1">
    <location>
        <begin position="186"/>
        <end position="220"/>
    </location>
</feature>
<protein>
    <recommendedName>
        <fullName evidence="5">Gag-like protein</fullName>
    </recommendedName>
</protein>
<dbReference type="EMBL" id="JBEUOH010000027">
    <property type="protein sequence ID" value="KAL0859704.1"/>
    <property type="molecule type" value="Genomic_DNA"/>
</dbReference>
<evidence type="ECO:0000313" key="4">
    <source>
        <dbReference type="Proteomes" id="UP001549920"/>
    </source>
</evidence>
<sequence length="493" mass="55723">MFGIHTPVKRQMVSRSPQRDEQRAGPSSANQDCSMVRRLTGEWEAGKVDGNPKSPKSPRKVVPAPRPVKAKALPQDPKSAATRRLSSEALSVSPRVEPKYASRVTEAKAMLTKAKLHLKNSKNMKTDIKVEVTQSLERLYQLVKEAEQERKLETKEGSNKEINLTTELRKESTEDREMERERVRVGKELVERMAEHSKQIEENRKEMEKLKEVIEKDQKDRAVMSYASVAAAAPKTQSPGHAALHSVVVTSTNEMETGEEVINRVRSAVKAKEEGLQIDRVRKGKDRKIILGCRTRAEIDKVREKLEKEGKHLRVEDIQNKDPLVVLRDLLSYNGDEEVVKGLRAQNKELFEGVSGEDDRIEVKYRKRTRNPLTSHVVLKVSPALWTRLTGAGVVHVDLQRIRVLDQSPLIQCSRCLHYGHGKRFCRETVDVCCHCAGPHLGSGCADRQAGKPPTCTNCKADKMDRVDHNAFSGDCPVRRRWEELARSAVQYC</sequence>
<proteinExistence type="predicted"/>
<reference evidence="3 4" key="1">
    <citation type="submission" date="2024-06" db="EMBL/GenBank/DDBJ databases">
        <title>A chromosome-level genome assembly of beet webworm, Loxostege sticticalis.</title>
        <authorList>
            <person name="Zhang Y."/>
        </authorList>
    </citation>
    <scope>NUCLEOTIDE SEQUENCE [LARGE SCALE GENOMIC DNA]</scope>
    <source>
        <strain evidence="3">AQ026</strain>
        <tissue evidence="3">Whole body</tissue>
    </source>
</reference>
<evidence type="ECO:0000256" key="1">
    <source>
        <dbReference type="SAM" id="Coils"/>
    </source>
</evidence>
<dbReference type="Proteomes" id="UP001549920">
    <property type="component" value="Unassembled WGS sequence"/>
</dbReference>
<organism evidence="3 4">
    <name type="scientific">Loxostege sticticalis</name>
    <name type="common">Beet webworm moth</name>
    <dbReference type="NCBI Taxonomy" id="481309"/>
    <lineage>
        <taxon>Eukaryota</taxon>
        <taxon>Metazoa</taxon>
        <taxon>Ecdysozoa</taxon>
        <taxon>Arthropoda</taxon>
        <taxon>Hexapoda</taxon>
        <taxon>Insecta</taxon>
        <taxon>Pterygota</taxon>
        <taxon>Neoptera</taxon>
        <taxon>Endopterygota</taxon>
        <taxon>Lepidoptera</taxon>
        <taxon>Glossata</taxon>
        <taxon>Ditrysia</taxon>
        <taxon>Pyraloidea</taxon>
        <taxon>Crambidae</taxon>
        <taxon>Pyraustinae</taxon>
        <taxon>Loxostege</taxon>
    </lineage>
</organism>
<gene>
    <name evidence="3" type="ORF">ABMA27_010819</name>
</gene>